<accession>A0A382FP73</accession>
<name>A0A382FP73_9ZZZZ</name>
<reference evidence="1" key="1">
    <citation type="submission" date="2018-05" db="EMBL/GenBank/DDBJ databases">
        <authorList>
            <person name="Lanie J.A."/>
            <person name="Ng W.-L."/>
            <person name="Kazmierczak K.M."/>
            <person name="Andrzejewski T.M."/>
            <person name="Davidsen T.M."/>
            <person name="Wayne K.J."/>
            <person name="Tettelin H."/>
            <person name="Glass J.I."/>
            <person name="Rusch D."/>
            <person name="Podicherti R."/>
            <person name="Tsui H.-C.T."/>
            <person name="Winkler M.E."/>
        </authorList>
    </citation>
    <scope>NUCLEOTIDE SEQUENCE</scope>
</reference>
<evidence type="ECO:0008006" key="2">
    <source>
        <dbReference type="Google" id="ProtNLM"/>
    </source>
</evidence>
<proteinExistence type="predicted"/>
<dbReference type="EMBL" id="UINC01050666">
    <property type="protein sequence ID" value="SVB63907.1"/>
    <property type="molecule type" value="Genomic_DNA"/>
</dbReference>
<gene>
    <name evidence="1" type="ORF">METZ01_LOCUS216761</name>
</gene>
<protein>
    <recommendedName>
        <fullName evidence="2">DUF393 domain-containing protein</fullName>
    </recommendedName>
</protein>
<sequence>MKLEKMVPLVIYDNECYLCVQFAKFVNFLTKGRLLLVGHYTDFGKEIRDNILDTSALEMFWFIDEKTAYGGRAAIGPLFSAILHVNGKNFRKKNIGDSCILGCKSPKAVFFRSASLLTHSKRINLRNL</sequence>
<evidence type="ECO:0000313" key="1">
    <source>
        <dbReference type="EMBL" id="SVB63907.1"/>
    </source>
</evidence>
<organism evidence="1">
    <name type="scientific">marine metagenome</name>
    <dbReference type="NCBI Taxonomy" id="408172"/>
    <lineage>
        <taxon>unclassified sequences</taxon>
        <taxon>metagenomes</taxon>
        <taxon>ecological metagenomes</taxon>
    </lineage>
</organism>
<dbReference type="AlphaFoldDB" id="A0A382FP73"/>